<dbReference type="PANTHER" id="PTHR35272">
    <property type="entry name" value="THIOL:DISULFIDE INTERCHANGE PROTEIN DSBC-RELATED"/>
    <property type="match status" value="1"/>
</dbReference>
<gene>
    <name evidence="10" type="ORF">EV672_103266</name>
</gene>
<dbReference type="InterPro" id="IPR051470">
    <property type="entry name" value="Thiol:disulfide_interchange"/>
</dbReference>
<dbReference type="Pfam" id="PF13098">
    <property type="entry name" value="Thioredoxin_2"/>
    <property type="match status" value="1"/>
</dbReference>
<organism evidence="10 11">
    <name type="scientific">Aquabacterium commune</name>
    <dbReference type="NCBI Taxonomy" id="70586"/>
    <lineage>
        <taxon>Bacteria</taxon>
        <taxon>Pseudomonadati</taxon>
        <taxon>Pseudomonadota</taxon>
        <taxon>Betaproteobacteria</taxon>
        <taxon>Burkholderiales</taxon>
        <taxon>Aquabacterium</taxon>
    </lineage>
</organism>
<dbReference type="Gene3D" id="3.40.30.10">
    <property type="entry name" value="Glutaredoxin"/>
    <property type="match status" value="1"/>
</dbReference>
<dbReference type="InterPro" id="IPR036249">
    <property type="entry name" value="Thioredoxin-like_sf"/>
</dbReference>
<dbReference type="InterPro" id="IPR018950">
    <property type="entry name" value="DiS-bond_isomerase_DsbC/G_N"/>
</dbReference>
<evidence type="ECO:0000256" key="7">
    <source>
        <dbReference type="RuleBase" id="RU364038"/>
    </source>
</evidence>
<evidence type="ECO:0000256" key="4">
    <source>
        <dbReference type="ARBA" id="ARBA00022764"/>
    </source>
</evidence>
<dbReference type="InterPro" id="IPR012336">
    <property type="entry name" value="Thioredoxin-like_fold"/>
</dbReference>
<evidence type="ECO:0000259" key="9">
    <source>
        <dbReference type="Pfam" id="PF13098"/>
    </source>
</evidence>
<feature type="domain" description="Disulphide bond isomerase DsbC/G N-terminal" evidence="8">
    <location>
        <begin position="29"/>
        <end position="96"/>
    </location>
</feature>
<evidence type="ECO:0000313" key="11">
    <source>
        <dbReference type="Proteomes" id="UP000294593"/>
    </source>
</evidence>
<dbReference type="AlphaFoldDB" id="A0A4R6RF37"/>
<dbReference type="GO" id="GO:0042597">
    <property type="term" value="C:periplasmic space"/>
    <property type="evidence" value="ECO:0007669"/>
    <property type="project" value="UniProtKB-SubCell"/>
</dbReference>
<dbReference type="CDD" id="cd03020">
    <property type="entry name" value="DsbA_DsbC_DsbG"/>
    <property type="match status" value="1"/>
</dbReference>
<name>A0A4R6RF37_9BURK</name>
<sequence length="251" mass="27155">MKPIFRSLLAAGLCLSLLGVADAQSGELSAAQLAAIKQKLAQRLPDLPPVDSARTSPINGLVELKAGSNVFYADAAGEYLIEGHLIETRSQRNLTEERLDEINRVDVASMPVKDAIVWKSGTGKRRLVIFADPNCGYCKQLERDVQKLKDVTVHTYLIGILGEDSRAKVDNLWCSRDRTQAWLDWMLQGVTPPKAMGACGSPGQRNLALAQKLRVNGTPAIFFEDGSRLPGAANAATLEQRMVKASAKTGG</sequence>
<evidence type="ECO:0000256" key="1">
    <source>
        <dbReference type="ARBA" id="ARBA00004418"/>
    </source>
</evidence>
<dbReference type="OrthoDB" id="12976at2"/>
<dbReference type="PANTHER" id="PTHR35272:SF3">
    <property type="entry name" value="THIOL:DISULFIDE INTERCHANGE PROTEIN DSBC"/>
    <property type="match status" value="1"/>
</dbReference>
<keyword evidence="4 7" id="KW-0574">Periplasm</keyword>
<dbReference type="RefSeq" id="WP_133607888.1">
    <property type="nucleotide sequence ID" value="NZ_SNXW01000003.1"/>
</dbReference>
<evidence type="ECO:0000256" key="3">
    <source>
        <dbReference type="ARBA" id="ARBA00022729"/>
    </source>
</evidence>
<dbReference type="Pfam" id="PF10411">
    <property type="entry name" value="DsbC_N"/>
    <property type="match status" value="1"/>
</dbReference>
<feature type="signal peptide" evidence="7">
    <location>
        <begin position="1"/>
        <end position="23"/>
    </location>
</feature>
<feature type="chain" id="PRO_5021036773" description="Thiol:disulfide interchange protein" evidence="7">
    <location>
        <begin position="24"/>
        <end position="251"/>
    </location>
</feature>
<evidence type="ECO:0000256" key="6">
    <source>
        <dbReference type="ARBA" id="ARBA00023284"/>
    </source>
</evidence>
<dbReference type="SUPFAM" id="SSF52833">
    <property type="entry name" value="Thioredoxin-like"/>
    <property type="match status" value="1"/>
</dbReference>
<keyword evidence="3 7" id="KW-0732">Signal</keyword>
<reference evidence="10 11" key="1">
    <citation type="submission" date="2019-03" db="EMBL/GenBank/DDBJ databases">
        <title>Genomic Encyclopedia of Type Strains, Phase IV (KMG-IV): sequencing the most valuable type-strain genomes for metagenomic binning, comparative biology and taxonomic classification.</title>
        <authorList>
            <person name="Goeker M."/>
        </authorList>
    </citation>
    <scope>NUCLEOTIDE SEQUENCE [LARGE SCALE GENOMIC DNA]</scope>
    <source>
        <strain evidence="10 11">DSM 11901</strain>
    </source>
</reference>
<dbReference type="Gene3D" id="3.10.450.70">
    <property type="entry name" value="Disulphide bond isomerase, DsbC/G, N-terminal"/>
    <property type="match status" value="1"/>
</dbReference>
<comment type="function">
    <text evidence="7">Required for disulfide bond formation in some periplasmic proteins. Acts by transferring its disulfide bond to other proteins and is reduced in the process.</text>
</comment>
<comment type="subcellular location">
    <subcellularLocation>
        <location evidence="1 7">Periplasm</location>
    </subcellularLocation>
</comment>
<comment type="caution">
    <text evidence="10">The sequence shown here is derived from an EMBL/GenBank/DDBJ whole genome shotgun (WGS) entry which is preliminary data.</text>
</comment>
<evidence type="ECO:0000256" key="5">
    <source>
        <dbReference type="ARBA" id="ARBA00023157"/>
    </source>
</evidence>
<dbReference type="Proteomes" id="UP000294593">
    <property type="component" value="Unassembled WGS sequence"/>
</dbReference>
<dbReference type="SUPFAM" id="SSF54423">
    <property type="entry name" value="DsbC/DsbG N-terminal domain-like"/>
    <property type="match status" value="1"/>
</dbReference>
<proteinExistence type="inferred from homology"/>
<comment type="similarity">
    <text evidence="2 7">Belongs to the thioredoxin family. DsbC subfamily.</text>
</comment>
<dbReference type="EMBL" id="SNXW01000003">
    <property type="protein sequence ID" value="TDP84695.1"/>
    <property type="molecule type" value="Genomic_DNA"/>
</dbReference>
<keyword evidence="11" id="KW-1185">Reference proteome</keyword>
<accession>A0A4R6RF37</accession>
<evidence type="ECO:0000259" key="8">
    <source>
        <dbReference type="Pfam" id="PF10411"/>
    </source>
</evidence>
<keyword evidence="6 7" id="KW-0676">Redox-active center</keyword>
<evidence type="ECO:0000256" key="2">
    <source>
        <dbReference type="ARBA" id="ARBA00009813"/>
    </source>
</evidence>
<evidence type="ECO:0000313" key="10">
    <source>
        <dbReference type="EMBL" id="TDP84695.1"/>
    </source>
</evidence>
<protein>
    <recommendedName>
        <fullName evidence="7">Thiol:disulfide interchange protein</fullName>
    </recommendedName>
</protein>
<dbReference type="InterPro" id="IPR009094">
    <property type="entry name" value="DiS-bond_isomerase_DsbC/G_N_sf"/>
</dbReference>
<dbReference type="InterPro" id="IPR033954">
    <property type="entry name" value="DiS-bond_Isoase_DsbC/G"/>
</dbReference>
<keyword evidence="5" id="KW-1015">Disulfide bond</keyword>
<feature type="domain" description="Thioredoxin-like fold" evidence="9">
    <location>
        <begin position="121"/>
        <end position="241"/>
    </location>
</feature>